<protein>
    <submittedName>
        <fullName evidence="1">Uncharacterized protein</fullName>
    </submittedName>
</protein>
<evidence type="ECO:0000313" key="1">
    <source>
        <dbReference type="EMBL" id="KAK1713337.1"/>
    </source>
</evidence>
<dbReference type="GeneID" id="85393216"/>
<dbReference type="EMBL" id="JAHMHS010000139">
    <property type="protein sequence ID" value="KAK1713337.1"/>
    <property type="molecule type" value="Genomic_DNA"/>
</dbReference>
<accession>A0AAD8XCK3</accession>
<sequence length="70" mass="7753">MGSALVRMYVVVANADGDDWTTVGEIFQSPLGYQPRGTLGTKWDGRLANGTLVGPGRYKIMTWPRRWPLA</sequence>
<proteinExistence type="predicted"/>
<reference evidence="1" key="1">
    <citation type="submission" date="2021-12" db="EMBL/GenBank/DDBJ databases">
        <title>Comparative genomics, transcriptomics and evolutionary studies reveal genomic signatures of adaptation to plant cell wall in hemibiotrophic fungi.</title>
        <authorList>
            <consortium name="DOE Joint Genome Institute"/>
            <person name="Baroncelli R."/>
            <person name="Diaz J.F."/>
            <person name="Benocci T."/>
            <person name="Peng M."/>
            <person name="Battaglia E."/>
            <person name="Haridas S."/>
            <person name="Andreopoulos W."/>
            <person name="Labutti K."/>
            <person name="Pangilinan J."/>
            <person name="Floch G.L."/>
            <person name="Makela M.R."/>
            <person name="Henrissat B."/>
            <person name="Grigoriev I.V."/>
            <person name="Crouch J.A."/>
            <person name="De Vries R.P."/>
            <person name="Sukno S.A."/>
            <person name="Thon M.R."/>
        </authorList>
    </citation>
    <scope>NUCLEOTIDE SEQUENCE</scope>
    <source>
        <strain evidence="1">CBS 112980</strain>
    </source>
</reference>
<evidence type="ECO:0000313" key="2">
    <source>
        <dbReference type="Proteomes" id="UP001244207"/>
    </source>
</evidence>
<gene>
    <name evidence="1" type="ORF">BDZ83DRAFT_637672</name>
</gene>
<dbReference type="Proteomes" id="UP001244207">
    <property type="component" value="Unassembled WGS sequence"/>
</dbReference>
<dbReference type="RefSeq" id="XP_060359663.1">
    <property type="nucleotide sequence ID" value="XM_060509317.1"/>
</dbReference>
<organism evidence="1 2">
    <name type="scientific">Glomerella acutata</name>
    <name type="common">Colletotrichum acutatum</name>
    <dbReference type="NCBI Taxonomy" id="27357"/>
    <lineage>
        <taxon>Eukaryota</taxon>
        <taxon>Fungi</taxon>
        <taxon>Dikarya</taxon>
        <taxon>Ascomycota</taxon>
        <taxon>Pezizomycotina</taxon>
        <taxon>Sordariomycetes</taxon>
        <taxon>Hypocreomycetidae</taxon>
        <taxon>Glomerellales</taxon>
        <taxon>Glomerellaceae</taxon>
        <taxon>Colletotrichum</taxon>
        <taxon>Colletotrichum acutatum species complex</taxon>
    </lineage>
</organism>
<keyword evidence="2" id="KW-1185">Reference proteome</keyword>
<name>A0AAD8XCK3_GLOAC</name>
<dbReference type="AlphaFoldDB" id="A0AAD8XCK3"/>
<comment type="caution">
    <text evidence="1">The sequence shown here is derived from an EMBL/GenBank/DDBJ whole genome shotgun (WGS) entry which is preliminary data.</text>
</comment>